<proteinExistence type="predicted"/>
<evidence type="ECO:0000313" key="3">
    <source>
        <dbReference type="Proteomes" id="UP000484255"/>
    </source>
</evidence>
<name>A0A7C9TLE6_9BURK</name>
<dbReference type="PRINTS" id="PR00412">
    <property type="entry name" value="EPOXHYDRLASE"/>
</dbReference>
<sequence>MTATTRPDLLFLPGLLCDAEVWAGQTGPLAAAGWRCTVVEHGLADAIDTMAAQALAQADAAGLGRLAVVGHSMGGRVAMALWRLAPQRVAGLALLDTAAHPLPPGEAGVAERAGRERLLQMGREQGMAAMARDWARGMVAPAFLDGPLFAQVVAMIARRTPAHHAAQIQALLKRPDAAPTLRSVTVPSLLLCGEHDAWSPASRHAEMQALIQEGGGTTALTVVPGAGHMAPMESPEAVTRALQDWLALLT</sequence>
<protein>
    <submittedName>
        <fullName evidence="2">Alpha/beta hydrolase</fullName>
    </submittedName>
</protein>
<keyword evidence="3" id="KW-1185">Reference proteome</keyword>
<dbReference type="InterPro" id="IPR029058">
    <property type="entry name" value="AB_hydrolase_fold"/>
</dbReference>
<dbReference type="InterPro" id="IPR000073">
    <property type="entry name" value="AB_hydrolase_1"/>
</dbReference>
<dbReference type="PANTHER" id="PTHR43194">
    <property type="entry name" value="HYDROLASE ALPHA/BETA FOLD FAMILY"/>
    <property type="match status" value="1"/>
</dbReference>
<evidence type="ECO:0000313" key="2">
    <source>
        <dbReference type="EMBL" id="NDY92542.1"/>
    </source>
</evidence>
<dbReference type="InterPro" id="IPR000639">
    <property type="entry name" value="Epox_hydrolase-like"/>
</dbReference>
<reference evidence="2 3" key="1">
    <citation type="submission" date="2020-02" db="EMBL/GenBank/DDBJ databases">
        <title>Ideonella bacterium strain TBM-1.</title>
        <authorList>
            <person name="Chen W.-M."/>
        </authorList>
    </citation>
    <scope>NUCLEOTIDE SEQUENCE [LARGE SCALE GENOMIC DNA]</scope>
    <source>
        <strain evidence="2 3">TBM-1</strain>
    </source>
</reference>
<dbReference type="Pfam" id="PF12697">
    <property type="entry name" value="Abhydrolase_6"/>
    <property type="match status" value="1"/>
</dbReference>
<evidence type="ECO:0000259" key="1">
    <source>
        <dbReference type="Pfam" id="PF12697"/>
    </source>
</evidence>
<keyword evidence="2" id="KW-0378">Hydrolase</keyword>
<dbReference type="EMBL" id="JAAGOH010000019">
    <property type="protein sequence ID" value="NDY92542.1"/>
    <property type="molecule type" value="Genomic_DNA"/>
</dbReference>
<dbReference type="SUPFAM" id="SSF53474">
    <property type="entry name" value="alpha/beta-Hydrolases"/>
    <property type="match status" value="1"/>
</dbReference>
<comment type="caution">
    <text evidence="2">The sequence shown here is derived from an EMBL/GenBank/DDBJ whole genome shotgun (WGS) entry which is preliminary data.</text>
</comment>
<feature type="domain" description="AB hydrolase-1" evidence="1">
    <location>
        <begin position="9"/>
        <end position="240"/>
    </location>
</feature>
<organism evidence="2 3">
    <name type="scientific">Ideonella livida</name>
    <dbReference type="NCBI Taxonomy" id="2707176"/>
    <lineage>
        <taxon>Bacteria</taxon>
        <taxon>Pseudomonadati</taxon>
        <taxon>Pseudomonadota</taxon>
        <taxon>Betaproteobacteria</taxon>
        <taxon>Burkholderiales</taxon>
        <taxon>Sphaerotilaceae</taxon>
        <taxon>Ideonella</taxon>
    </lineage>
</organism>
<dbReference type="GO" id="GO:0016787">
    <property type="term" value="F:hydrolase activity"/>
    <property type="evidence" value="ECO:0007669"/>
    <property type="project" value="UniProtKB-KW"/>
</dbReference>
<dbReference type="AlphaFoldDB" id="A0A7C9TLE6"/>
<accession>A0A7C9TLE6</accession>
<dbReference type="Proteomes" id="UP000484255">
    <property type="component" value="Unassembled WGS sequence"/>
</dbReference>
<dbReference type="InterPro" id="IPR050228">
    <property type="entry name" value="Carboxylesterase_BioH"/>
</dbReference>
<dbReference type="RefSeq" id="WP_163458510.1">
    <property type="nucleotide sequence ID" value="NZ_JAAGOH010000019.1"/>
</dbReference>
<gene>
    <name evidence="2" type="ORF">G3A44_15240</name>
</gene>
<dbReference type="PANTHER" id="PTHR43194:SF2">
    <property type="entry name" value="PEROXISOMAL MEMBRANE PROTEIN LPX1"/>
    <property type="match status" value="1"/>
</dbReference>
<dbReference type="Gene3D" id="3.40.50.1820">
    <property type="entry name" value="alpha/beta hydrolase"/>
    <property type="match status" value="1"/>
</dbReference>